<reference evidence="5" key="1">
    <citation type="submission" date="2022-07" db="EMBL/GenBank/DDBJ databases">
        <title>Fungi with potential for degradation of polypropylene.</title>
        <authorList>
            <person name="Gostincar C."/>
        </authorList>
    </citation>
    <scope>NUCLEOTIDE SEQUENCE</scope>
    <source>
        <strain evidence="5">EXF-13287</strain>
    </source>
</reference>
<keyword evidence="6" id="KW-1185">Reference proteome</keyword>
<evidence type="ECO:0000256" key="1">
    <source>
        <dbReference type="ARBA" id="ARBA00004123"/>
    </source>
</evidence>
<feature type="compositionally biased region" description="Low complexity" evidence="3">
    <location>
        <begin position="578"/>
        <end position="588"/>
    </location>
</feature>
<feature type="region of interest" description="Disordered" evidence="3">
    <location>
        <begin position="1"/>
        <end position="71"/>
    </location>
</feature>
<gene>
    <name evidence="5" type="ORF">NKR19_g6795</name>
</gene>
<comment type="subcellular location">
    <subcellularLocation>
        <location evidence="1">Nucleus</location>
    </subcellularLocation>
</comment>
<feature type="region of interest" description="Disordered" evidence="3">
    <location>
        <begin position="342"/>
        <end position="637"/>
    </location>
</feature>
<feature type="compositionally biased region" description="Polar residues" evidence="3">
    <location>
        <begin position="595"/>
        <end position="615"/>
    </location>
</feature>
<evidence type="ECO:0000313" key="6">
    <source>
        <dbReference type="Proteomes" id="UP001174691"/>
    </source>
</evidence>
<comment type="caution">
    <text evidence="5">The sequence shown here is derived from an EMBL/GenBank/DDBJ whole genome shotgun (WGS) entry which is preliminary data.</text>
</comment>
<dbReference type="PANTHER" id="PTHR42107">
    <property type="entry name" value="YALI0D24453P"/>
    <property type="match status" value="1"/>
</dbReference>
<feature type="compositionally biased region" description="Acidic residues" evidence="3">
    <location>
        <begin position="449"/>
        <end position="498"/>
    </location>
</feature>
<feature type="region of interest" description="Disordered" evidence="3">
    <location>
        <begin position="296"/>
        <end position="330"/>
    </location>
</feature>
<evidence type="ECO:0000256" key="2">
    <source>
        <dbReference type="ARBA" id="ARBA00023242"/>
    </source>
</evidence>
<dbReference type="PANTHER" id="PTHR42107:SF1">
    <property type="entry name" value="WHIM1 DOMAIN-CONTAINING PROTEIN"/>
    <property type="match status" value="1"/>
</dbReference>
<evidence type="ECO:0000256" key="3">
    <source>
        <dbReference type="SAM" id="MobiDB-lite"/>
    </source>
</evidence>
<keyword evidence="5" id="KW-0687">Ribonucleoprotein</keyword>
<accession>A0AA38RW69</accession>
<evidence type="ECO:0000313" key="5">
    <source>
        <dbReference type="EMBL" id="KAJ9143585.1"/>
    </source>
</evidence>
<dbReference type="EMBL" id="JANBVN010000110">
    <property type="protein sequence ID" value="KAJ9143585.1"/>
    <property type="molecule type" value="Genomic_DNA"/>
</dbReference>
<dbReference type="GO" id="GO:0005840">
    <property type="term" value="C:ribosome"/>
    <property type="evidence" value="ECO:0007669"/>
    <property type="project" value="UniProtKB-KW"/>
</dbReference>
<dbReference type="GO" id="GO:0005634">
    <property type="term" value="C:nucleus"/>
    <property type="evidence" value="ECO:0007669"/>
    <property type="project" value="UniProtKB-SubCell"/>
</dbReference>
<dbReference type="Proteomes" id="UP001174691">
    <property type="component" value="Unassembled WGS sequence"/>
</dbReference>
<feature type="domain" description="WHIM1" evidence="4">
    <location>
        <begin position="158"/>
        <end position="199"/>
    </location>
</feature>
<feature type="compositionally biased region" description="Basic and acidic residues" evidence="3">
    <location>
        <begin position="513"/>
        <end position="523"/>
    </location>
</feature>
<sequence length="637" mass="70908">MADDESSELSSISSLSPPPSEDESEVQLEEKHGILKFFHKVDKNKAMARKDSPEASPPRPKRDPSPPHEYVLADNPDIAFIVMFRARFAETLPKSLPNFGPQELERDIVDSVPGDRVEHFLCALLGLLLNRKQDVKAGHYNRALEEAISTHKAQWARDWESKNPLAGGATFTSMSPVQRLTLLRTLILWTLSSSDTVKAFVTSNYKNRQTDDINIPLSVQPWGSDSNKRRYFLIEGIDDTSFRVYRESNPAGLNRTWWSVAGSIDELKVLAEKLNTEDGGPKARQLAQKMLNSVPRFEATEEKRRRREYRQMRKEQFKRPEPGFSLYEGRTRGKRMKYTYSDDEDDFYTDSTRRSTRNTRNHTPAEPSGPVVTASGRQVRAPTRLNAETGSNGGASASVSVQGDGQYSADVEMSREPSLGPTGRPRRSAAVNHGVNGWISSRKRKSEELEWDEDEDSPELGDDEEEEEEEEHVPDESDEDDDDVEEDQVDDDNMDLEDTAPPRHLVVKLSVKKAVDQDGKEKLVPSVTLPGKTSPRRTHAHRNVILSDDEQSDAEVKTADTPAQPAEEKPAEESISVATKASAPSPAHAAKENMPPTSTSTKPDITSPSVPSTSLAFRGSPEKAPLAARSIDVGGRE</sequence>
<keyword evidence="5" id="KW-0689">Ribosomal protein</keyword>
<organism evidence="5 6">
    <name type="scientific">Coniochaeta hoffmannii</name>
    <dbReference type="NCBI Taxonomy" id="91930"/>
    <lineage>
        <taxon>Eukaryota</taxon>
        <taxon>Fungi</taxon>
        <taxon>Dikarya</taxon>
        <taxon>Ascomycota</taxon>
        <taxon>Pezizomycotina</taxon>
        <taxon>Sordariomycetes</taxon>
        <taxon>Sordariomycetidae</taxon>
        <taxon>Coniochaetales</taxon>
        <taxon>Coniochaetaceae</taxon>
        <taxon>Coniochaeta</taxon>
    </lineage>
</organism>
<proteinExistence type="predicted"/>
<dbReference type="AlphaFoldDB" id="A0AA38RW69"/>
<feature type="compositionally biased region" description="Basic and acidic residues" evidence="3">
    <location>
        <begin position="298"/>
        <end position="321"/>
    </location>
</feature>
<keyword evidence="2" id="KW-0539">Nucleus</keyword>
<feature type="compositionally biased region" description="Basic and acidic residues" evidence="3">
    <location>
        <begin position="28"/>
        <end position="53"/>
    </location>
</feature>
<name>A0AA38RW69_9PEZI</name>
<dbReference type="InterPro" id="IPR028942">
    <property type="entry name" value="WHIM1_dom"/>
</dbReference>
<protein>
    <submittedName>
        <fullName evidence="5">60S ribosomal protein L2</fullName>
    </submittedName>
</protein>
<evidence type="ECO:0000259" key="4">
    <source>
        <dbReference type="Pfam" id="PF15612"/>
    </source>
</evidence>
<dbReference type="Pfam" id="PF15612">
    <property type="entry name" value="WHIM1"/>
    <property type="match status" value="1"/>
</dbReference>
<feature type="compositionally biased region" description="Low complexity" evidence="3">
    <location>
        <begin position="394"/>
        <end position="403"/>
    </location>
</feature>